<dbReference type="Proteomes" id="UP000649753">
    <property type="component" value="Unassembled WGS sequence"/>
</dbReference>
<keyword evidence="1" id="KW-0808">Transferase</keyword>
<dbReference type="PANTHER" id="PTHR43584:SF5">
    <property type="entry name" value="PROTEIN LICC"/>
    <property type="match status" value="1"/>
</dbReference>
<keyword evidence="4" id="KW-0418">Kinase</keyword>
<comment type="caution">
    <text evidence="4">The sequence shown here is derived from an EMBL/GenBank/DDBJ whole genome shotgun (WGS) entry which is preliminary data.</text>
</comment>
<dbReference type="EMBL" id="JADBEB010000001">
    <property type="protein sequence ID" value="MBE1486250.1"/>
    <property type="molecule type" value="Genomic_DNA"/>
</dbReference>
<evidence type="ECO:0000313" key="5">
    <source>
        <dbReference type="Proteomes" id="UP000649753"/>
    </source>
</evidence>
<dbReference type="RefSeq" id="WP_192766305.1">
    <property type="nucleotide sequence ID" value="NZ_JADBEB010000001.1"/>
</dbReference>
<reference evidence="4" key="1">
    <citation type="submission" date="2020-10" db="EMBL/GenBank/DDBJ databases">
        <title>Sequencing the genomes of 1000 actinobacteria strains.</title>
        <authorList>
            <person name="Klenk H.-P."/>
        </authorList>
    </citation>
    <scope>NUCLEOTIDE SEQUENCE</scope>
    <source>
        <strain evidence="4">DSM 46832</strain>
    </source>
</reference>
<dbReference type="GO" id="GO:0016779">
    <property type="term" value="F:nucleotidyltransferase activity"/>
    <property type="evidence" value="ECO:0007669"/>
    <property type="project" value="UniProtKB-KW"/>
</dbReference>
<dbReference type="SUPFAM" id="SSF53448">
    <property type="entry name" value="Nucleotide-diphospho-sugar transferases"/>
    <property type="match status" value="1"/>
</dbReference>
<feature type="domain" description="Nucleotidyl transferase" evidence="3">
    <location>
        <begin position="3"/>
        <end position="114"/>
    </location>
</feature>
<evidence type="ECO:0000256" key="2">
    <source>
        <dbReference type="ARBA" id="ARBA00022695"/>
    </source>
</evidence>
<proteinExistence type="predicted"/>
<dbReference type="InterPro" id="IPR005835">
    <property type="entry name" value="NTP_transferase_dom"/>
</dbReference>
<organism evidence="4 5">
    <name type="scientific">Plantactinospora soyae</name>
    <dbReference type="NCBI Taxonomy" id="1544732"/>
    <lineage>
        <taxon>Bacteria</taxon>
        <taxon>Bacillati</taxon>
        <taxon>Actinomycetota</taxon>
        <taxon>Actinomycetes</taxon>
        <taxon>Micromonosporales</taxon>
        <taxon>Micromonosporaceae</taxon>
        <taxon>Plantactinospora</taxon>
    </lineage>
</organism>
<dbReference type="InterPro" id="IPR050065">
    <property type="entry name" value="GlmU-like"/>
</dbReference>
<evidence type="ECO:0000256" key="1">
    <source>
        <dbReference type="ARBA" id="ARBA00022679"/>
    </source>
</evidence>
<evidence type="ECO:0000259" key="3">
    <source>
        <dbReference type="Pfam" id="PF00483"/>
    </source>
</evidence>
<dbReference type="CDD" id="cd02523">
    <property type="entry name" value="PC_cytidylyltransferase"/>
    <property type="match status" value="1"/>
</dbReference>
<dbReference type="Gene3D" id="3.90.550.10">
    <property type="entry name" value="Spore Coat Polysaccharide Biosynthesis Protein SpsA, Chain A"/>
    <property type="match status" value="1"/>
</dbReference>
<dbReference type="InterPro" id="IPR029044">
    <property type="entry name" value="Nucleotide-diphossugar_trans"/>
</dbReference>
<dbReference type="GO" id="GO:0016301">
    <property type="term" value="F:kinase activity"/>
    <property type="evidence" value="ECO:0007669"/>
    <property type="project" value="UniProtKB-KW"/>
</dbReference>
<gene>
    <name evidence="4" type="ORF">H4W31_001888</name>
</gene>
<accession>A0A927M857</accession>
<name>A0A927M857_9ACTN</name>
<dbReference type="PANTHER" id="PTHR43584">
    <property type="entry name" value="NUCLEOTIDYL TRANSFERASE"/>
    <property type="match status" value="1"/>
</dbReference>
<evidence type="ECO:0000313" key="4">
    <source>
        <dbReference type="EMBL" id="MBE1486250.1"/>
    </source>
</evidence>
<protein>
    <submittedName>
        <fullName evidence="4">Choline kinase</fullName>
    </submittedName>
</protein>
<dbReference type="Pfam" id="PF00483">
    <property type="entry name" value="NTP_transferase"/>
    <property type="match status" value="1"/>
</dbReference>
<keyword evidence="2" id="KW-0548">Nucleotidyltransferase</keyword>
<sequence>MIGMVLAAGAGRRLRPYTDTLPKALIPVDGETTILDIALGNLAEVGLTDVTVVVGYAAEAVESRKAALQDRYGVRLTLVHNDRAEEWNNAYSLWLARDHFAQGALLVNGDTVHPVSVEKTLLAQRGPGILLAVDDIKKLAEEEMKTIFDDRGQLTRINKAIDPAEAYGEYIGATLIESRIAVELADALETTWRRDPHLYYEDGYQEFADRGGEVRAAPIGDVSWVEVDNHDDLARAREIACHY</sequence>
<dbReference type="AlphaFoldDB" id="A0A927M857"/>
<keyword evidence="5" id="KW-1185">Reference proteome</keyword>